<protein>
    <submittedName>
        <fullName evidence="2">Unannotated protein</fullName>
    </submittedName>
</protein>
<evidence type="ECO:0000313" key="2">
    <source>
        <dbReference type="EMBL" id="CAB4877292.1"/>
    </source>
</evidence>
<gene>
    <name evidence="2" type="ORF">UFOPK3364_01087</name>
</gene>
<dbReference type="AlphaFoldDB" id="A0A6J7E2G7"/>
<organism evidence="2">
    <name type="scientific">freshwater metagenome</name>
    <dbReference type="NCBI Taxonomy" id="449393"/>
    <lineage>
        <taxon>unclassified sequences</taxon>
        <taxon>metagenomes</taxon>
        <taxon>ecological metagenomes</taxon>
    </lineage>
</organism>
<evidence type="ECO:0000256" key="1">
    <source>
        <dbReference type="SAM" id="Phobius"/>
    </source>
</evidence>
<keyword evidence="1" id="KW-0812">Transmembrane</keyword>
<accession>A0A6J7E2G7</accession>
<proteinExistence type="predicted"/>
<name>A0A6J7E2G7_9ZZZZ</name>
<sequence>MRHTVKDKYVWFVALFVVAYIAWVAVSGFLAPATKFSGAMHDQKVARMHEVGAVESVIVGGSNAVHSLSAKRLSELTGDTWFNAALPREGFTQENMTAFLDDFVNSVDGEKVSTVVISSSRQWHTRRRDRPVERGLGFDGLKISPFWLPTQSLWSLVSEPPAKIFPTMISGQGDLVYEASDLCVPNLREVATEWATDSEIDSLLESWLPLVRSKFPNADMVITIPSRYMVEPADPVASADYLARLQSKIDAWIRAHPESAGVEISTILETNYDDPSILCTTGLHYNSKGRSLRTDAFFAAMVEKGVTDGR</sequence>
<feature type="transmembrane region" description="Helical" evidence="1">
    <location>
        <begin position="9"/>
        <end position="31"/>
    </location>
</feature>
<keyword evidence="1" id="KW-1133">Transmembrane helix</keyword>
<keyword evidence="1" id="KW-0472">Membrane</keyword>
<dbReference type="EMBL" id="CAFBLO010000137">
    <property type="protein sequence ID" value="CAB4877292.1"/>
    <property type="molecule type" value="Genomic_DNA"/>
</dbReference>
<reference evidence="2" key="1">
    <citation type="submission" date="2020-05" db="EMBL/GenBank/DDBJ databases">
        <authorList>
            <person name="Chiriac C."/>
            <person name="Salcher M."/>
            <person name="Ghai R."/>
            <person name="Kavagutti S V."/>
        </authorList>
    </citation>
    <scope>NUCLEOTIDE SEQUENCE</scope>
</reference>